<dbReference type="Pfam" id="PF05192">
    <property type="entry name" value="MutS_III"/>
    <property type="match status" value="1"/>
</dbReference>
<dbReference type="InterPro" id="IPR016151">
    <property type="entry name" value="DNA_mismatch_repair_MutS_N"/>
</dbReference>
<proteinExistence type="inferred from homology"/>
<dbReference type="InterPro" id="IPR007860">
    <property type="entry name" value="DNA_mmatch_repair_MutS_con_dom"/>
</dbReference>
<dbReference type="InterPro" id="IPR027417">
    <property type="entry name" value="P-loop_NTPase"/>
</dbReference>
<dbReference type="Gene3D" id="3.40.50.300">
    <property type="entry name" value="P-loop containing nucleotide triphosphate hydrolases"/>
    <property type="match status" value="1"/>
</dbReference>
<dbReference type="GO" id="GO:0005524">
    <property type="term" value="F:ATP binding"/>
    <property type="evidence" value="ECO:0007669"/>
    <property type="project" value="UniProtKB-UniRule"/>
</dbReference>
<dbReference type="GO" id="GO:0140664">
    <property type="term" value="F:ATP-dependent DNA damage sensor activity"/>
    <property type="evidence" value="ECO:0007669"/>
    <property type="project" value="InterPro"/>
</dbReference>
<evidence type="ECO:0000256" key="1">
    <source>
        <dbReference type="ARBA" id="ARBA00006271"/>
    </source>
</evidence>
<dbReference type="InterPro" id="IPR007696">
    <property type="entry name" value="DNA_mismatch_repair_MutS_core"/>
</dbReference>
<keyword evidence="3 9" id="KW-0547">Nucleotide-binding</keyword>
<dbReference type="GO" id="GO:0003684">
    <property type="term" value="F:damaged DNA binding"/>
    <property type="evidence" value="ECO:0007669"/>
    <property type="project" value="UniProtKB-UniRule"/>
</dbReference>
<feature type="domain" description="DNA mismatch repair proteins mutS family" evidence="11">
    <location>
        <begin position="684"/>
        <end position="700"/>
    </location>
</feature>
<organism evidence="12 13">
    <name type="scientific">Candidatus Sulfobium mesophilum</name>
    <dbReference type="NCBI Taxonomy" id="2016548"/>
    <lineage>
        <taxon>Bacteria</taxon>
        <taxon>Pseudomonadati</taxon>
        <taxon>Nitrospirota</taxon>
        <taxon>Nitrospiria</taxon>
        <taxon>Nitrospirales</taxon>
        <taxon>Nitrospiraceae</taxon>
        <taxon>Candidatus Sulfobium</taxon>
    </lineage>
</organism>
<comment type="similarity">
    <text evidence="1 9 10">Belongs to the DNA mismatch repair MutS family.</text>
</comment>
<dbReference type="SMART" id="SM00534">
    <property type="entry name" value="MUTSac"/>
    <property type="match status" value="1"/>
</dbReference>
<sequence length="857" mass="95308">MSELTPLMKQYFSIKERHGDAIVLFRCGDFYEMFGEDAEKASKILQIALTTREKSRDNPLPMCGVPFFAAESYIAKLIKAGKKVAVCEQMEDPKEAKGIVAREVVRIITPGTHSPENPKENTYIISVFPHGQRHGITAADISTGEFIVFETLENIEDEVGRFEPKEVLMPASIKENIHYQEALSSFYLSAVDDWLFDYTEAYRTLLGHFRVSSLEGYGCEGLTAAISSAGALISYLENTQKDVRFKKITTLKQNANMFLDASTQRNLELVHNLRDGSRDGTLLQVLDETLTPMGGRFLRSALLRPLTDTGEITARYAAVEYLAGDFERLEELRTLMRKVQDIERLASRVSSGTANARDLVAIKNSLEVLPKIKRSLSLSKEYVLKELSGKIGEFALLRELIERSIVDSPPPGVRDGGIIKDGFSDEIDSLREISTKGKGFIAEMEQREKKRTGISSLKIGYNRIFGYYIEVTKTNLELVPDDYSRKQTLVGSERFVTAELKEYESKVIGSEERLKNLEYEVFRCVVESVREESDGLMATANAIASIDFLASLAVTAKRYNYVRPSLADAPLIDIVDGRHPVLERVLSHERFVPNSTFCDTADSMLHIITGPNMAGKSTYMRQVALIVLMAQIGSFVPASSATIGISDRIFTRIGASDFLAKGQSTFMVEMIEAANIMNNATSDSLIILDEVGRGTSTFDGISIAWAIAEHIVNVIKARTLFATHYNELTELALALEGVKNYNVSVREWGDEIIFLRKIEEGPGDKSYGIQVARLAGIPQSIIKRSKEVLHNLEKEELNETGNPKLASGKGKKRGVQLDLFSSVGESIANEIMNIDTERLSPEGALAKIIELKKKAKF</sequence>
<dbReference type="HAMAP" id="MF_00096">
    <property type="entry name" value="MutS"/>
    <property type="match status" value="1"/>
</dbReference>
<dbReference type="GO" id="GO:0005829">
    <property type="term" value="C:cytosol"/>
    <property type="evidence" value="ECO:0007669"/>
    <property type="project" value="TreeGrafter"/>
</dbReference>
<evidence type="ECO:0000256" key="3">
    <source>
        <dbReference type="ARBA" id="ARBA00022741"/>
    </source>
</evidence>
<dbReference type="GO" id="GO:0030983">
    <property type="term" value="F:mismatched DNA binding"/>
    <property type="evidence" value="ECO:0007669"/>
    <property type="project" value="InterPro"/>
</dbReference>
<dbReference type="Pfam" id="PF00488">
    <property type="entry name" value="MutS_V"/>
    <property type="match status" value="1"/>
</dbReference>
<evidence type="ECO:0000256" key="4">
    <source>
        <dbReference type="ARBA" id="ARBA00022763"/>
    </source>
</evidence>
<reference evidence="13" key="1">
    <citation type="submission" date="2018-03" db="EMBL/GenBank/DDBJ databases">
        <authorList>
            <person name="Zecchin S."/>
        </authorList>
    </citation>
    <scope>NUCLEOTIDE SEQUENCE [LARGE SCALE GENOMIC DNA]</scope>
</reference>
<dbReference type="SUPFAM" id="SSF48334">
    <property type="entry name" value="DNA repair protein MutS, domain III"/>
    <property type="match status" value="1"/>
</dbReference>
<evidence type="ECO:0000256" key="8">
    <source>
        <dbReference type="ARBA" id="ARBA00024647"/>
    </source>
</evidence>
<protein>
    <recommendedName>
        <fullName evidence="2 9">DNA mismatch repair protein MutS</fullName>
    </recommendedName>
</protein>
<dbReference type="InterPro" id="IPR045076">
    <property type="entry name" value="MutS"/>
</dbReference>
<gene>
    <name evidence="9 12" type="primary">mutS</name>
    <name evidence="12" type="ORF">NBG4_740010</name>
</gene>
<dbReference type="PIRSF" id="PIRSF037677">
    <property type="entry name" value="DNA_mis_repair_Msh6"/>
    <property type="match status" value="1"/>
</dbReference>
<dbReference type="FunFam" id="3.40.50.300:FF:000870">
    <property type="entry name" value="MutS protein homolog 4"/>
    <property type="match status" value="1"/>
</dbReference>
<dbReference type="NCBIfam" id="TIGR01070">
    <property type="entry name" value="mutS1"/>
    <property type="match status" value="1"/>
</dbReference>
<feature type="binding site" evidence="9">
    <location>
        <begin position="610"/>
        <end position="617"/>
    </location>
    <ligand>
        <name>ATP</name>
        <dbReference type="ChEBI" id="CHEBI:30616"/>
    </ligand>
</feature>
<dbReference type="OrthoDB" id="9802448at2"/>
<dbReference type="PROSITE" id="PS00486">
    <property type="entry name" value="DNA_MISMATCH_REPAIR_2"/>
    <property type="match status" value="1"/>
</dbReference>
<dbReference type="Gene3D" id="3.40.1170.10">
    <property type="entry name" value="DNA repair protein MutS, domain I"/>
    <property type="match status" value="1"/>
</dbReference>
<evidence type="ECO:0000313" key="12">
    <source>
        <dbReference type="EMBL" id="SPQ01840.1"/>
    </source>
</evidence>
<dbReference type="InterPro" id="IPR036187">
    <property type="entry name" value="DNA_mismatch_repair_MutS_sf"/>
</dbReference>
<evidence type="ECO:0000256" key="2">
    <source>
        <dbReference type="ARBA" id="ARBA00021982"/>
    </source>
</evidence>
<dbReference type="FunFam" id="1.10.1420.10:FF:000001">
    <property type="entry name" value="DNA mismatch repair protein MutS"/>
    <property type="match status" value="1"/>
</dbReference>
<dbReference type="FunFam" id="3.40.1170.10:FF:000001">
    <property type="entry name" value="DNA mismatch repair protein MutS"/>
    <property type="match status" value="1"/>
</dbReference>
<keyword evidence="5 9" id="KW-0067">ATP-binding</keyword>
<evidence type="ECO:0000256" key="6">
    <source>
        <dbReference type="ARBA" id="ARBA00023125"/>
    </source>
</evidence>
<dbReference type="EMBL" id="OUUY01000124">
    <property type="protein sequence ID" value="SPQ01840.1"/>
    <property type="molecule type" value="Genomic_DNA"/>
</dbReference>
<dbReference type="SUPFAM" id="SSF52540">
    <property type="entry name" value="P-loop containing nucleoside triphosphate hydrolases"/>
    <property type="match status" value="1"/>
</dbReference>
<dbReference type="Proteomes" id="UP000245125">
    <property type="component" value="Unassembled WGS sequence"/>
</dbReference>
<evidence type="ECO:0000256" key="9">
    <source>
        <dbReference type="HAMAP-Rule" id="MF_00096"/>
    </source>
</evidence>
<dbReference type="InterPro" id="IPR036678">
    <property type="entry name" value="MutS_con_dom_sf"/>
</dbReference>
<evidence type="ECO:0000256" key="5">
    <source>
        <dbReference type="ARBA" id="ARBA00022840"/>
    </source>
</evidence>
<dbReference type="GO" id="GO:0006298">
    <property type="term" value="P:mismatch repair"/>
    <property type="evidence" value="ECO:0007669"/>
    <property type="project" value="UniProtKB-UniRule"/>
</dbReference>
<dbReference type="Gene3D" id="3.30.420.110">
    <property type="entry name" value="MutS, connector domain"/>
    <property type="match status" value="1"/>
</dbReference>
<dbReference type="NCBIfam" id="NF003810">
    <property type="entry name" value="PRK05399.1"/>
    <property type="match status" value="1"/>
</dbReference>
<dbReference type="Pfam" id="PF05190">
    <property type="entry name" value="MutS_IV"/>
    <property type="match status" value="1"/>
</dbReference>
<name>A0A2U3QKH6_9BACT</name>
<dbReference type="CDD" id="cd03284">
    <property type="entry name" value="ABC_MutS1"/>
    <property type="match status" value="1"/>
</dbReference>
<comment type="function">
    <text evidence="8 9">This protein is involved in the repair of mismatches in DNA. It is possible that it carries out the mismatch recognition step. This protein has a weak ATPase activity.</text>
</comment>
<dbReference type="PANTHER" id="PTHR11361">
    <property type="entry name" value="DNA MISMATCH REPAIR PROTEIN MUTS FAMILY MEMBER"/>
    <property type="match status" value="1"/>
</dbReference>
<keyword evidence="4 9" id="KW-0227">DNA damage</keyword>
<evidence type="ECO:0000256" key="7">
    <source>
        <dbReference type="ARBA" id="ARBA00023204"/>
    </source>
</evidence>
<evidence type="ECO:0000256" key="10">
    <source>
        <dbReference type="RuleBase" id="RU003756"/>
    </source>
</evidence>
<dbReference type="AlphaFoldDB" id="A0A2U3QKH6"/>
<dbReference type="Pfam" id="PF01624">
    <property type="entry name" value="MutS_I"/>
    <property type="match status" value="1"/>
</dbReference>
<evidence type="ECO:0000259" key="11">
    <source>
        <dbReference type="PROSITE" id="PS00486"/>
    </source>
</evidence>
<dbReference type="InterPro" id="IPR007861">
    <property type="entry name" value="DNA_mismatch_repair_MutS_clamp"/>
</dbReference>
<dbReference type="InterPro" id="IPR007695">
    <property type="entry name" value="DNA_mismatch_repair_MutS-lik_N"/>
</dbReference>
<dbReference type="InterPro" id="IPR017261">
    <property type="entry name" value="DNA_mismatch_repair_MutS/MSH"/>
</dbReference>
<accession>A0A2U3QKH6</accession>
<keyword evidence="7 9" id="KW-0234">DNA repair</keyword>
<dbReference type="SUPFAM" id="SSF55271">
    <property type="entry name" value="DNA repair protein MutS, domain I"/>
    <property type="match status" value="1"/>
</dbReference>
<dbReference type="Gene3D" id="1.10.1420.10">
    <property type="match status" value="2"/>
</dbReference>
<dbReference type="InterPro" id="IPR000432">
    <property type="entry name" value="DNA_mismatch_repair_MutS_C"/>
</dbReference>
<keyword evidence="13" id="KW-1185">Reference proteome</keyword>
<dbReference type="SUPFAM" id="SSF53150">
    <property type="entry name" value="DNA repair protein MutS, domain II"/>
    <property type="match status" value="1"/>
</dbReference>
<dbReference type="InterPro" id="IPR005748">
    <property type="entry name" value="DNA_mismatch_repair_MutS"/>
</dbReference>
<dbReference type="Pfam" id="PF05188">
    <property type="entry name" value="MutS_II"/>
    <property type="match status" value="1"/>
</dbReference>
<dbReference type="SMART" id="SM00533">
    <property type="entry name" value="MUTSd"/>
    <property type="match status" value="1"/>
</dbReference>
<dbReference type="PANTHER" id="PTHR11361:SF34">
    <property type="entry name" value="DNA MISMATCH REPAIR PROTEIN MSH1, MITOCHONDRIAL"/>
    <property type="match status" value="1"/>
</dbReference>
<evidence type="ECO:0000313" key="13">
    <source>
        <dbReference type="Proteomes" id="UP000245125"/>
    </source>
</evidence>
<keyword evidence="6 9" id="KW-0238">DNA-binding</keyword>